<dbReference type="AlphaFoldDB" id="A0A2T2WQA7"/>
<protein>
    <submittedName>
        <fullName evidence="2">Uncharacterized protein</fullName>
    </submittedName>
</protein>
<feature type="compositionally biased region" description="Basic residues" evidence="1">
    <location>
        <begin position="34"/>
        <end position="44"/>
    </location>
</feature>
<feature type="region of interest" description="Disordered" evidence="1">
    <location>
        <begin position="69"/>
        <end position="107"/>
    </location>
</feature>
<evidence type="ECO:0000313" key="3">
    <source>
        <dbReference type="Proteomes" id="UP000242699"/>
    </source>
</evidence>
<evidence type="ECO:0000313" key="2">
    <source>
        <dbReference type="EMBL" id="PSR24419.1"/>
    </source>
</evidence>
<gene>
    <name evidence="2" type="ORF">C7B43_19115</name>
</gene>
<dbReference type="EMBL" id="PXYT01000079">
    <property type="protein sequence ID" value="PSR24419.1"/>
    <property type="molecule type" value="Genomic_DNA"/>
</dbReference>
<organism evidence="2 3">
    <name type="scientific">Sulfobacillus benefaciens</name>
    <dbReference type="NCBI Taxonomy" id="453960"/>
    <lineage>
        <taxon>Bacteria</taxon>
        <taxon>Bacillati</taxon>
        <taxon>Bacillota</taxon>
        <taxon>Clostridia</taxon>
        <taxon>Eubacteriales</taxon>
        <taxon>Clostridiales Family XVII. Incertae Sedis</taxon>
        <taxon>Sulfobacillus</taxon>
    </lineage>
</organism>
<proteinExistence type="predicted"/>
<feature type="region of interest" description="Disordered" evidence="1">
    <location>
        <begin position="1"/>
        <end position="44"/>
    </location>
</feature>
<reference evidence="2 3" key="1">
    <citation type="journal article" date="2014" name="BMC Genomics">
        <title>Comparison of environmental and isolate Sulfobacillus genomes reveals diverse carbon, sulfur, nitrogen, and hydrogen metabolisms.</title>
        <authorList>
            <person name="Justice N.B."/>
            <person name="Norman A."/>
            <person name="Brown C.T."/>
            <person name="Singh A."/>
            <person name="Thomas B.C."/>
            <person name="Banfield J.F."/>
        </authorList>
    </citation>
    <scope>NUCLEOTIDE SEQUENCE [LARGE SCALE GENOMIC DNA]</scope>
    <source>
        <strain evidence="2">AMDSBA1</strain>
    </source>
</reference>
<dbReference type="Proteomes" id="UP000242699">
    <property type="component" value="Unassembled WGS sequence"/>
</dbReference>
<name>A0A2T2WQA7_9FIRM</name>
<sequence>MALLPSDKCGVGRLKSEHSGLLSRKKMAQSEVRRTRKSQARQRKRVNRLEFRNTARMIPWVSRRRRRRPIVSPEMSWSRSRGSALPGENGRAGAHDGSLHSQLNTRL</sequence>
<accession>A0A2T2WQA7</accession>
<evidence type="ECO:0000256" key="1">
    <source>
        <dbReference type="SAM" id="MobiDB-lite"/>
    </source>
</evidence>
<comment type="caution">
    <text evidence="2">The sequence shown here is derived from an EMBL/GenBank/DDBJ whole genome shotgun (WGS) entry which is preliminary data.</text>
</comment>